<protein>
    <submittedName>
        <fullName evidence="2">PQRFamide peptide</fullName>
    </submittedName>
</protein>
<evidence type="ECO:0000256" key="1">
    <source>
        <dbReference type="SAM" id="SignalP"/>
    </source>
</evidence>
<dbReference type="EMBL" id="AB909960">
    <property type="protein sequence ID" value="BAP28464.1"/>
    <property type="molecule type" value="Genomic_DNA"/>
</dbReference>
<organism evidence="2">
    <name type="scientific">Takifugu niphobles</name>
    <name type="common">Grass puffer</name>
    <name type="synonym">Spheroides niphobles</name>
    <dbReference type="NCBI Taxonomy" id="433688"/>
    <lineage>
        <taxon>Eukaryota</taxon>
        <taxon>Metazoa</taxon>
        <taxon>Chordata</taxon>
        <taxon>Craniata</taxon>
        <taxon>Vertebrata</taxon>
        <taxon>Euteleostomi</taxon>
        <taxon>Actinopterygii</taxon>
        <taxon>Neopterygii</taxon>
        <taxon>Teleostei</taxon>
        <taxon>Neoteleostei</taxon>
        <taxon>Acanthomorphata</taxon>
        <taxon>Eupercaria</taxon>
        <taxon>Tetraodontiformes</taxon>
        <taxon>Tetradontoidea</taxon>
        <taxon>Tetraodontidae</taxon>
        <taxon>Takifugu</taxon>
    </lineage>
</organism>
<dbReference type="PANTHER" id="PTHR15044:SF0">
    <property type="entry name" value="PRO-FMRFAMIDE-RELATED NEUROPEPTIDE FF"/>
    <property type="match status" value="1"/>
</dbReference>
<name>A0A077KB41_TAKNI</name>
<feature type="signal peptide" evidence="1">
    <location>
        <begin position="1"/>
        <end position="22"/>
    </location>
</feature>
<keyword evidence="1" id="KW-0732">Signal</keyword>
<reference evidence="2" key="1">
    <citation type="submission" date="2014-02" db="EMBL/GenBank/DDBJ databases">
        <title>Differential expression patterns of PQRFamide peptide and its two receptor genes in the brain and pituitary of grass puffer during the spawning season.</title>
        <authorList>
            <person name="Ando H."/>
            <person name="Shahjahan Md."/>
            <person name="Doi H."/>
        </authorList>
    </citation>
    <scope>NUCLEOTIDE SEQUENCE</scope>
</reference>
<evidence type="ECO:0000313" key="2">
    <source>
        <dbReference type="EMBL" id="BAP28464.1"/>
    </source>
</evidence>
<dbReference type="Pfam" id="PF15085">
    <property type="entry name" value="NPFF"/>
    <property type="match status" value="1"/>
</dbReference>
<dbReference type="PRINTS" id="PR01682">
    <property type="entry name" value="FMRFAMIDEPEP"/>
</dbReference>
<proteinExistence type="predicted"/>
<dbReference type="InterPro" id="IPR008065">
    <property type="entry name" value="NPFF"/>
</dbReference>
<feature type="chain" id="PRO_5001719077" evidence="1">
    <location>
        <begin position="23"/>
        <end position="126"/>
    </location>
</feature>
<dbReference type="PANTHER" id="PTHR15044">
    <property type="entry name" value="NEUROPEPTIDE FF"/>
    <property type="match status" value="1"/>
</dbReference>
<sequence>MDTSALVTLLALVVAMTSVSRALHIQDVLDKEDLPGSEEKMADSMLEMGGRNADNSIDDHLLNTVLRALLLGAQRETRNSVLHQPQRFGRNSKGQVMLENEIHPRDWEGAPGQVWSMAVPQRFGRK</sequence>
<dbReference type="PIRSF" id="PIRSF038092">
    <property type="entry name" value="FMRFamid-rel_pep_precur"/>
    <property type="match status" value="1"/>
</dbReference>
<accession>A0A077KB41</accession>
<dbReference type="AlphaFoldDB" id="A0A077KB41"/>
<dbReference type="GO" id="GO:0005184">
    <property type="term" value="F:neuropeptide hormone activity"/>
    <property type="evidence" value="ECO:0007669"/>
    <property type="project" value="InterPro"/>
</dbReference>
<gene>
    <name evidence="2" type="primary">PQRFa</name>
</gene>